<evidence type="ECO:0000313" key="20">
    <source>
        <dbReference type="EMBL" id="CAL5087728.1"/>
    </source>
</evidence>
<dbReference type="SUPFAM" id="SSF56112">
    <property type="entry name" value="Protein kinase-like (PK-like)"/>
    <property type="match status" value="1"/>
</dbReference>
<dbReference type="Pfam" id="PF13947">
    <property type="entry name" value="GUB_WAK_bind"/>
    <property type="match status" value="1"/>
</dbReference>
<evidence type="ECO:0000256" key="4">
    <source>
        <dbReference type="ARBA" id="ARBA00022679"/>
    </source>
</evidence>
<dbReference type="GO" id="GO:0016020">
    <property type="term" value="C:membrane"/>
    <property type="evidence" value="ECO:0007669"/>
    <property type="project" value="UniProtKB-SubCell"/>
</dbReference>
<dbReference type="Gene3D" id="2.10.25.10">
    <property type="entry name" value="Laminin"/>
    <property type="match status" value="2"/>
</dbReference>
<dbReference type="PANTHER" id="PTHR27005:SF493">
    <property type="entry name" value="OS09G0482640 PROTEIN"/>
    <property type="match status" value="1"/>
</dbReference>
<evidence type="ECO:0000259" key="18">
    <source>
        <dbReference type="PROSITE" id="PS50011"/>
    </source>
</evidence>
<evidence type="ECO:0000256" key="5">
    <source>
        <dbReference type="ARBA" id="ARBA00022692"/>
    </source>
</evidence>
<evidence type="ECO:0000256" key="1">
    <source>
        <dbReference type="ARBA" id="ARBA00004479"/>
    </source>
</evidence>
<evidence type="ECO:0000256" key="14">
    <source>
        <dbReference type="ARBA" id="ARBA00023180"/>
    </source>
</evidence>
<dbReference type="AlphaFoldDB" id="A0ABC9G4B7"/>
<evidence type="ECO:0000256" key="12">
    <source>
        <dbReference type="ARBA" id="ARBA00023136"/>
    </source>
</evidence>
<keyword evidence="8 16" id="KW-0547">Nucleotide-binding</keyword>
<feature type="domain" description="Protein kinase" evidence="18">
    <location>
        <begin position="416"/>
        <end position="687"/>
    </location>
</feature>
<keyword evidence="6 17" id="KW-0732">Signal</keyword>
<keyword evidence="2" id="KW-0723">Serine/threonine-protein kinase</keyword>
<dbReference type="CDD" id="cd14066">
    <property type="entry name" value="STKc_IRAK"/>
    <property type="match status" value="1"/>
</dbReference>
<dbReference type="FunFam" id="1.10.510.10:FF:000084">
    <property type="entry name" value="Wall-associated receptor kinase 2"/>
    <property type="match status" value="1"/>
</dbReference>
<evidence type="ECO:0000256" key="3">
    <source>
        <dbReference type="ARBA" id="ARBA00022536"/>
    </source>
</evidence>
<feature type="binding site" evidence="16">
    <location>
        <position position="444"/>
    </location>
    <ligand>
        <name>ATP</name>
        <dbReference type="ChEBI" id="CHEBI:30616"/>
    </ligand>
</feature>
<dbReference type="Gene3D" id="1.10.510.10">
    <property type="entry name" value="Transferase(Phosphotransferase) domain 1"/>
    <property type="match status" value="1"/>
</dbReference>
<comment type="subcellular location">
    <subcellularLocation>
        <location evidence="1">Membrane</location>
        <topology evidence="1">Single-pass type I membrane protein</topology>
    </subcellularLocation>
</comment>
<dbReference type="PROSITE" id="PS00108">
    <property type="entry name" value="PROTEIN_KINASE_ST"/>
    <property type="match status" value="1"/>
</dbReference>
<evidence type="ECO:0000256" key="15">
    <source>
        <dbReference type="PROSITE-ProRule" id="PRU00076"/>
    </source>
</evidence>
<dbReference type="PANTHER" id="PTHR27005">
    <property type="entry name" value="WALL-ASSOCIATED RECEPTOR KINASE-LIKE 21"/>
    <property type="match status" value="1"/>
</dbReference>
<keyword evidence="4" id="KW-0808">Transferase</keyword>
<evidence type="ECO:0000256" key="17">
    <source>
        <dbReference type="SAM" id="SignalP"/>
    </source>
</evidence>
<name>A0ABC9G4B7_9POAL</name>
<evidence type="ECO:0000256" key="9">
    <source>
        <dbReference type="ARBA" id="ARBA00022777"/>
    </source>
</evidence>
<dbReference type="InterPro" id="IPR008271">
    <property type="entry name" value="Ser/Thr_kinase_AS"/>
</dbReference>
<dbReference type="CDD" id="cd00054">
    <property type="entry name" value="EGF_CA"/>
    <property type="match status" value="1"/>
</dbReference>
<dbReference type="InterPro" id="IPR001881">
    <property type="entry name" value="EGF-like_Ca-bd_dom"/>
</dbReference>
<dbReference type="PROSITE" id="PS50026">
    <property type="entry name" value="EGF_3"/>
    <property type="match status" value="1"/>
</dbReference>
<evidence type="ECO:0000259" key="19">
    <source>
        <dbReference type="PROSITE" id="PS50026"/>
    </source>
</evidence>
<dbReference type="SMART" id="SM00181">
    <property type="entry name" value="EGF"/>
    <property type="match status" value="2"/>
</dbReference>
<evidence type="ECO:0000256" key="2">
    <source>
        <dbReference type="ARBA" id="ARBA00022527"/>
    </source>
</evidence>
<dbReference type="SMART" id="SM00220">
    <property type="entry name" value="S_TKc"/>
    <property type="match status" value="1"/>
</dbReference>
<dbReference type="InterPro" id="IPR045274">
    <property type="entry name" value="WAK-like"/>
</dbReference>
<feature type="chain" id="PRO_5044801554" description="Protein kinase domain-containing protein" evidence="17">
    <location>
        <begin position="19"/>
        <end position="731"/>
    </location>
</feature>
<dbReference type="InterPro" id="IPR049883">
    <property type="entry name" value="NOTCH1_EGF-like"/>
</dbReference>
<evidence type="ECO:0008006" key="22">
    <source>
        <dbReference type="Google" id="ProtNLM"/>
    </source>
</evidence>
<keyword evidence="11" id="KW-1133">Transmembrane helix</keyword>
<evidence type="ECO:0000256" key="7">
    <source>
        <dbReference type="ARBA" id="ARBA00022737"/>
    </source>
</evidence>
<keyword evidence="5" id="KW-0812">Transmembrane</keyword>
<feature type="domain" description="EGF-like" evidence="19">
    <location>
        <begin position="297"/>
        <end position="339"/>
    </location>
</feature>
<evidence type="ECO:0000256" key="11">
    <source>
        <dbReference type="ARBA" id="ARBA00022989"/>
    </source>
</evidence>
<dbReference type="Pfam" id="PF07645">
    <property type="entry name" value="EGF_CA"/>
    <property type="match status" value="1"/>
</dbReference>
<dbReference type="Proteomes" id="UP001497457">
    <property type="component" value="Chromosome 8b"/>
</dbReference>
<dbReference type="InterPro" id="IPR011009">
    <property type="entry name" value="Kinase-like_dom_sf"/>
</dbReference>
<evidence type="ECO:0000256" key="16">
    <source>
        <dbReference type="PROSITE-ProRule" id="PRU10141"/>
    </source>
</evidence>
<keyword evidence="14" id="KW-0325">Glycoprotein</keyword>
<dbReference type="PROSITE" id="PS50011">
    <property type="entry name" value="PROTEIN_KINASE_DOM"/>
    <property type="match status" value="1"/>
</dbReference>
<dbReference type="SUPFAM" id="SSF57184">
    <property type="entry name" value="Growth factor receptor domain"/>
    <property type="match status" value="1"/>
</dbReference>
<dbReference type="Gene3D" id="3.30.200.20">
    <property type="entry name" value="Phosphorylase Kinase, domain 1"/>
    <property type="match status" value="1"/>
</dbReference>
<dbReference type="GO" id="GO:0005524">
    <property type="term" value="F:ATP binding"/>
    <property type="evidence" value="ECO:0007669"/>
    <property type="project" value="UniProtKB-UniRule"/>
</dbReference>
<keyword evidence="9" id="KW-0418">Kinase</keyword>
<proteinExistence type="predicted"/>
<dbReference type="InterPro" id="IPR017441">
    <property type="entry name" value="Protein_kinase_ATP_BS"/>
</dbReference>
<sequence>MTLHSVIVVALLLQGTTALCSSLPRCASSCGEIEIPFPFGVGAGCHLPGFSVVCDRSYRPPKLFLGDGTVEVLEISLTNSTAVINSAAVRYDPATGDGAWGRGLGGADGPYYLAERRNRLVVVGCDQQVVLQDGRNGSHDVVAACTTVCAPSDDRLYKASDEECVGVGCCESAIYAGLASYHIRVSSFGSTSPAPSSSVNRSALVFIADNVWFDGNASKLLGTWQSGDGARGKPVVPAVLDWVISTSRCPAHGSGDTACRSSSSFCRSSTSASHGGYSCQCQDGYQGNPYVDDGCQDIDECALPEEYPCYGECTNRPGTFSCLCPGGTQGDARTKGSCEPTGLLLAIGDGCGLAVPSLFVFILTMAYILKVRKSKKLKALFFRQNRGLLLQQLVDRVIAERMTFSLAVLEKATNHFDETRKLGSGGHGTVYRGILSNGRAVAIKRSKATIQKEIDDFINEVVILSQINHRNVVRLYGCCLETRVPMLVYEFISNGTLCDHLHVQDPRSLSWVERLRIALEAASALAYLHSSASVSIVHRDVKSANILLDDRLTAKVSDFGASRGIPIDQEGIATAIQGTFGYLDPEYYQTGRLSDKSDVYSFGVVLVEMLTRQKPTVFSSSDNVSLIALFNLLMLQDKLCEILDPQVISEGMEEAKEFAELASTCLSLKGEQRPTMRQVETRLERLLRYNRENEHGGSVELYCTPSQVSNGNTSRQYSVEQEFLLSASLSR</sequence>
<evidence type="ECO:0000313" key="21">
    <source>
        <dbReference type="Proteomes" id="UP001497457"/>
    </source>
</evidence>
<dbReference type="PROSITE" id="PS00010">
    <property type="entry name" value="ASX_HYDROXYL"/>
    <property type="match status" value="1"/>
</dbReference>
<keyword evidence="3 15" id="KW-0245">EGF-like domain</keyword>
<dbReference type="FunFam" id="2.10.25.10:FF:000355">
    <property type="entry name" value="Wall-associated receptor kinase 3"/>
    <property type="match status" value="1"/>
</dbReference>
<dbReference type="PROSITE" id="PS00107">
    <property type="entry name" value="PROTEIN_KINASE_ATP"/>
    <property type="match status" value="1"/>
</dbReference>
<evidence type="ECO:0000256" key="6">
    <source>
        <dbReference type="ARBA" id="ARBA00022729"/>
    </source>
</evidence>
<dbReference type="InterPro" id="IPR000742">
    <property type="entry name" value="EGF"/>
</dbReference>
<gene>
    <name evidence="20" type="ORF">URODEC1_LOCUS112373</name>
</gene>
<dbReference type="Pfam" id="PF07714">
    <property type="entry name" value="PK_Tyr_Ser-Thr"/>
    <property type="match status" value="1"/>
</dbReference>
<dbReference type="InterPro" id="IPR000152">
    <property type="entry name" value="EGF-type_Asp/Asn_hydroxyl_site"/>
</dbReference>
<keyword evidence="13" id="KW-1015">Disulfide bond</keyword>
<dbReference type="InterPro" id="IPR025287">
    <property type="entry name" value="WAK_GUB"/>
</dbReference>
<dbReference type="GO" id="GO:0004674">
    <property type="term" value="F:protein serine/threonine kinase activity"/>
    <property type="evidence" value="ECO:0007669"/>
    <property type="project" value="UniProtKB-KW"/>
</dbReference>
<feature type="signal peptide" evidence="17">
    <location>
        <begin position="1"/>
        <end position="18"/>
    </location>
</feature>
<protein>
    <recommendedName>
        <fullName evidence="22">Protein kinase domain-containing protein</fullName>
    </recommendedName>
</protein>
<dbReference type="InterPro" id="IPR001245">
    <property type="entry name" value="Ser-Thr/Tyr_kinase_cat_dom"/>
</dbReference>
<dbReference type="InterPro" id="IPR000719">
    <property type="entry name" value="Prot_kinase_dom"/>
</dbReference>
<keyword evidence="12" id="KW-0472">Membrane</keyword>
<keyword evidence="10 16" id="KW-0067">ATP-binding</keyword>
<comment type="caution">
    <text evidence="15">Lacks conserved residue(s) required for the propagation of feature annotation.</text>
</comment>
<evidence type="ECO:0000256" key="13">
    <source>
        <dbReference type="ARBA" id="ARBA00023157"/>
    </source>
</evidence>
<evidence type="ECO:0000256" key="10">
    <source>
        <dbReference type="ARBA" id="ARBA00022840"/>
    </source>
</evidence>
<reference evidence="21" key="1">
    <citation type="submission" date="2024-06" db="EMBL/GenBank/DDBJ databases">
        <authorList>
            <person name="Ryan C."/>
        </authorList>
    </citation>
    <scope>NUCLEOTIDE SEQUENCE [LARGE SCALE GENOMIC DNA]</scope>
</reference>
<reference evidence="20 21" key="2">
    <citation type="submission" date="2024-10" db="EMBL/GenBank/DDBJ databases">
        <authorList>
            <person name="Ryan C."/>
        </authorList>
    </citation>
    <scope>NUCLEOTIDE SEQUENCE [LARGE SCALE GENOMIC DNA]</scope>
</reference>
<dbReference type="InterPro" id="IPR018097">
    <property type="entry name" value="EGF_Ca-bd_CS"/>
</dbReference>
<dbReference type="EMBL" id="OZ075118">
    <property type="protein sequence ID" value="CAL5087728.1"/>
    <property type="molecule type" value="Genomic_DNA"/>
</dbReference>
<keyword evidence="7" id="KW-0677">Repeat</keyword>
<dbReference type="PROSITE" id="PS01187">
    <property type="entry name" value="EGF_CA"/>
    <property type="match status" value="1"/>
</dbReference>
<evidence type="ECO:0000256" key="8">
    <source>
        <dbReference type="ARBA" id="ARBA00022741"/>
    </source>
</evidence>
<keyword evidence="21" id="KW-1185">Reference proteome</keyword>
<dbReference type="InterPro" id="IPR009030">
    <property type="entry name" value="Growth_fac_rcpt_cys_sf"/>
</dbReference>
<accession>A0ABC9G4B7</accession>
<dbReference type="FunFam" id="3.30.200.20:FF:000043">
    <property type="entry name" value="Wall-associated receptor kinase 2"/>
    <property type="match status" value="1"/>
</dbReference>
<dbReference type="SMART" id="SM00179">
    <property type="entry name" value="EGF_CA"/>
    <property type="match status" value="1"/>
</dbReference>
<organism evidence="20 21">
    <name type="scientific">Urochloa decumbens</name>
    <dbReference type="NCBI Taxonomy" id="240449"/>
    <lineage>
        <taxon>Eukaryota</taxon>
        <taxon>Viridiplantae</taxon>
        <taxon>Streptophyta</taxon>
        <taxon>Embryophyta</taxon>
        <taxon>Tracheophyta</taxon>
        <taxon>Spermatophyta</taxon>
        <taxon>Magnoliopsida</taxon>
        <taxon>Liliopsida</taxon>
        <taxon>Poales</taxon>
        <taxon>Poaceae</taxon>
        <taxon>PACMAD clade</taxon>
        <taxon>Panicoideae</taxon>
        <taxon>Panicodae</taxon>
        <taxon>Paniceae</taxon>
        <taxon>Melinidinae</taxon>
        <taxon>Urochloa</taxon>
    </lineage>
</organism>